<dbReference type="AlphaFoldDB" id="A0A1V9FF93"/>
<dbReference type="EMBL" id="LVYD01000124">
    <property type="protein sequence ID" value="OQP57029.1"/>
    <property type="molecule type" value="Genomic_DNA"/>
</dbReference>
<evidence type="ECO:0000259" key="7">
    <source>
        <dbReference type="Pfam" id="PF00155"/>
    </source>
</evidence>
<dbReference type="InterPro" id="IPR004839">
    <property type="entry name" value="Aminotransferase_I/II_large"/>
</dbReference>
<protein>
    <submittedName>
        <fullName evidence="8">8-amino-7-oxononanoate synthase</fullName>
    </submittedName>
</protein>
<dbReference type="Gene3D" id="3.40.640.10">
    <property type="entry name" value="Type I PLP-dependent aspartate aminotransferase-like (Major domain)"/>
    <property type="match status" value="1"/>
</dbReference>
<dbReference type="OrthoDB" id="9807157at2"/>
<comment type="caution">
    <text evidence="8">The sequence shown here is derived from an EMBL/GenBank/DDBJ whole genome shotgun (WGS) entry which is preliminary data.</text>
</comment>
<dbReference type="InterPro" id="IPR001917">
    <property type="entry name" value="Aminotrans_II_pyridoxalP_BS"/>
</dbReference>
<organism evidence="8 9">
    <name type="scientific">Niastella vici</name>
    <dbReference type="NCBI Taxonomy" id="1703345"/>
    <lineage>
        <taxon>Bacteria</taxon>
        <taxon>Pseudomonadati</taxon>
        <taxon>Bacteroidota</taxon>
        <taxon>Chitinophagia</taxon>
        <taxon>Chitinophagales</taxon>
        <taxon>Chitinophagaceae</taxon>
        <taxon>Niastella</taxon>
    </lineage>
</organism>
<dbReference type="InterPro" id="IPR050087">
    <property type="entry name" value="AON_synthase_class-II"/>
</dbReference>
<reference evidence="8 9" key="1">
    <citation type="submission" date="2016-03" db="EMBL/GenBank/DDBJ databases">
        <title>Niastella vici sp. nov., isolated from farmland soil.</title>
        <authorList>
            <person name="Chen L."/>
            <person name="Wang D."/>
            <person name="Yang S."/>
            <person name="Wang G."/>
        </authorList>
    </citation>
    <scope>NUCLEOTIDE SEQUENCE [LARGE SCALE GENOMIC DNA]</scope>
    <source>
        <strain evidence="8 9">DJ57</strain>
    </source>
</reference>
<dbReference type="InterPro" id="IPR015421">
    <property type="entry name" value="PyrdxlP-dep_Trfase_major"/>
</dbReference>
<evidence type="ECO:0000256" key="1">
    <source>
        <dbReference type="ARBA" id="ARBA00001933"/>
    </source>
</evidence>
<feature type="domain" description="Aminotransferase class I/classII large" evidence="7">
    <location>
        <begin position="28"/>
        <end position="372"/>
    </location>
</feature>
<keyword evidence="4" id="KW-0808">Transferase</keyword>
<evidence type="ECO:0000256" key="3">
    <source>
        <dbReference type="ARBA" id="ARBA00010008"/>
    </source>
</evidence>
<name>A0A1V9FF93_9BACT</name>
<evidence type="ECO:0000256" key="5">
    <source>
        <dbReference type="ARBA" id="ARBA00022898"/>
    </source>
</evidence>
<comment type="pathway">
    <text evidence="2">Lipid metabolism.</text>
</comment>
<dbReference type="Pfam" id="PF00155">
    <property type="entry name" value="Aminotran_1_2"/>
    <property type="match status" value="1"/>
</dbReference>
<dbReference type="Gene3D" id="3.90.1150.10">
    <property type="entry name" value="Aspartate Aminotransferase, domain 1"/>
    <property type="match status" value="1"/>
</dbReference>
<dbReference type="GO" id="GO:0016740">
    <property type="term" value="F:transferase activity"/>
    <property type="evidence" value="ECO:0007669"/>
    <property type="project" value="UniProtKB-KW"/>
</dbReference>
<proteinExistence type="inferred from homology"/>
<accession>A0A1V9FF93</accession>
<dbReference type="Proteomes" id="UP000192796">
    <property type="component" value="Unassembled WGS sequence"/>
</dbReference>
<gene>
    <name evidence="8" type="ORF">A3860_10700</name>
</gene>
<evidence type="ECO:0000256" key="6">
    <source>
        <dbReference type="RuleBase" id="RU003693"/>
    </source>
</evidence>
<comment type="cofactor">
    <cofactor evidence="1 6">
        <name>pyridoxal 5'-phosphate</name>
        <dbReference type="ChEBI" id="CHEBI:597326"/>
    </cofactor>
</comment>
<dbReference type="PANTHER" id="PTHR13693">
    <property type="entry name" value="CLASS II AMINOTRANSFERASE/8-AMINO-7-OXONONANOATE SYNTHASE"/>
    <property type="match status" value="1"/>
</dbReference>
<dbReference type="PROSITE" id="PS00599">
    <property type="entry name" value="AA_TRANSFER_CLASS_2"/>
    <property type="match status" value="1"/>
</dbReference>
<evidence type="ECO:0000256" key="2">
    <source>
        <dbReference type="ARBA" id="ARBA00005189"/>
    </source>
</evidence>
<dbReference type="InterPro" id="IPR015422">
    <property type="entry name" value="PyrdxlP-dep_Trfase_small"/>
</dbReference>
<evidence type="ECO:0000256" key="4">
    <source>
        <dbReference type="ARBA" id="ARBA00022679"/>
    </source>
</evidence>
<comment type="similarity">
    <text evidence="3">Belongs to the class-II pyridoxal-phosphate-dependent aminotransferase family. BioF subfamily.</text>
</comment>
<dbReference type="InterPro" id="IPR015424">
    <property type="entry name" value="PyrdxlP-dep_Trfase"/>
</dbReference>
<dbReference type="GO" id="GO:0030170">
    <property type="term" value="F:pyridoxal phosphate binding"/>
    <property type="evidence" value="ECO:0007669"/>
    <property type="project" value="InterPro"/>
</dbReference>
<keyword evidence="5 6" id="KW-0663">Pyridoxal phosphate</keyword>
<dbReference type="RefSeq" id="WP_081155993.1">
    <property type="nucleotide sequence ID" value="NZ_LVYD01000124.1"/>
</dbReference>
<keyword evidence="9" id="KW-1185">Reference proteome</keyword>
<dbReference type="SUPFAM" id="SSF53383">
    <property type="entry name" value="PLP-dependent transferases"/>
    <property type="match status" value="1"/>
</dbReference>
<evidence type="ECO:0000313" key="8">
    <source>
        <dbReference type="EMBL" id="OQP57029.1"/>
    </source>
</evidence>
<evidence type="ECO:0000313" key="9">
    <source>
        <dbReference type="Proteomes" id="UP000192796"/>
    </source>
</evidence>
<dbReference type="STRING" id="1703345.A3860_10700"/>
<sequence>MNDDFLLKKLNERQQQNAFRRLTLPGGKIDFCSNDYLGIVHNGLIEKKLLLGVEGSVGKTPLNRVYKHGSTGSRLLAGNYALVEETEKMLAAFHQAEAALIFNSGYDANLGLLSSVPQRGDTIIYDYLSHASLRDGIRLSFAQSFSFRHNDLADLEKRLQAATGTIFVVTESVFSMDGDKAPLTAISALCEKYGAHLIVDEAHATGVVGPNGAGLVQELNLTAACFARVHTFGKAVGCHGAIVLGSERLRNYLVNFCRSFIYSTSLPEASVAAIRCAYELFPAMHAERAHLQQLISTFQQVTGSWEKLVSDTPIQIVIIPGNDQVKKVASDLQASGLDVRAILYPTVPAGGERLRIVLHAYNTMAQLQQLIDCLGA</sequence>
<dbReference type="PANTHER" id="PTHR13693:SF77">
    <property type="entry name" value="8-AMINO-7-OXONONANOATE SYNTHASE"/>
    <property type="match status" value="1"/>
</dbReference>